<dbReference type="EMBL" id="JEMC01003057">
    <property type="protein sequence ID" value="KYF83864.1"/>
    <property type="molecule type" value="Genomic_DNA"/>
</dbReference>
<evidence type="ECO:0000313" key="2">
    <source>
        <dbReference type="EMBL" id="KYF83864.1"/>
    </source>
</evidence>
<dbReference type="Gene3D" id="1.25.40.20">
    <property type="entry name" value="Ankyrin repeat-containing domain"/>
    <property type="match status" value="1"/>
</dbReference>
<protein>
    <recommendedName>
        <fullName evidence="4">Ankyrin</fullName>
    </recommendedName>
</protein>
<comment type="caution">
    <text evidence="2">The sequence shown here is derived from an EMBL/GenBank/DDBJ whole genome shotgun (WGS) entry which is preliminary data.</text>
</comment>
<dbReference type="SMART" id="SM00248">
    <property type="entry name" value="ANK"/>
    <property type="match status" value="1"/>
</dbReference>
<proteinExistence type="predicted"/>
<accession>A0A150RUF0</accession>
<dbReference type="InterPro" id="IPR036770">
    <property type="entry name" value="Ankyrin_rpt-contain_sf"/>
</dbReference>
<dbReference type="AlphaFoldDB" id="A0A150RUF0"/>
<dbReference type="Pfam" id="PF13637">
    <property type="entry name" value="Ank_4"/>
    <property type="match status" value="1"/>
</dbReference>
<feature type="repeat" description="ANK" evidence="1">
    <location>
        <begin position="26"/>
        <end position="58"/>
    </location>
</feature>
<dbReference type="SUPFAM" id="SSF48403">
    <property type="entry name" value="Ankyrin repeat"/>
    <property type="match status" value="1"/>
</dbReference>
<evidence type="ECO:0000256" key="1">
    <source>
        <dbReference type="PROSITE-ProRule" id="PRU00023"/>
    </source>
</evidence>
<evidence type="ECO:0008006" key="4">
    <source>
        <dbReference type="Google" id="ProtNLM"/>
    </source>
</evidence>
<sequence>MGHYSNYTAKVLQEVSKHGLEHRSMFGLTPLMMAAEAGNVALVETLIERGARLDAVDSLGCMPVHFALRRTFKDSSYAREKLGPLFALLCPTSIDLEVDDKRLRLTRAQGEFLLLLLMVARVHDLHAGVKRYHGFQAAHVDESLLSAFPRSVIPEERRRRVYWNGELARAEVSSSYKPARKLWRRERQGHYMPSTVGVRVAGEAGKPDTYVPLDRLLGCDILEEQGAPDAASRAHVTSPS</sequence>
<name>A0A150RUF0_SORCE</name>
<dbReference type="InterPro" id="IPR002110">
    <property type="entry name" value="Ankyrin_rpt"/>
</dbReference>
<keyword evidence="1" id="KW-0040">ANK repeat</keyword>
<dbReference type="PROSITE" id="PS50088">
    <property type="entry name" value="ANK_REPEAT"/>
    <property type="match status" value="1"/>
</dbReference>
<organism evidence="2 3">
    <name type="scientific">Sorangium cellulosum</name>
    <name type="common">Polyangium cellulosum</name>
    <dbReference type="NCBI Taxonomy" id="56"/>
    <lineage>
        <taxon>Bacteria</taxon>
        <taxon>Pseudomonadati</taxon>
        <taxon>Myxococcota</taxon>
        <taxon>Polyangia</taxon>
        <taxon>Polyangiales</taxon>
        <taxon>Polyangiaceae</taxon>
        <taxon>Sorangium</taxon>
    </lineage>
</organism>
<dbReference type="Proteomes" id="UP000075515">
    <property type="component" value="Unassembled WGS sequence"/>
</dbReference>
<dbReference type="PROSITE" id="PS50297">
    <property type="entry name" value="ANK_REP_REGION"/>
    <property type="match status" value="1"/>
</dbReference>
<reference evidence="2 3" key="1">
    <citation type="submission" date="2014-02" db="EMBL/GenBank/DDBJ databases">
        <title>The small core and large imbalanced accessory genome model reveals a collaborative survival strategy of Sorangium cellulosum strains in nature.</title>
        <authorList>
            <person name="Han K."/>
            <person name="Peng R."/>
            <person name="Blom J."/>
            <person name="Li Y.-Z."/>
        </authorList>
    </citation>
    <scope>NUCLEOTIDE SEQUENCE [LARGE SCALE GENOMIC DNA]</scope>
    <source>
        <strain evidence="2 3">So0149</strain>
    </source>
</reference>
<evidence type="ECO:0000313" key="3">
    <source>
        <dbReference type="Proteomes" id="UP000075515"/>
    </source>
</evidence>
<gene>
    <name evidence="2" type="ORF">BE18_35105</name>
</gene>